<evidence type="ECO:0000256" key="3">
    <source>
        <dbReference type="ARBA" id="ARBA00022801"/>
    </source>
</evidence>
<accession>A0A094K7N8</accession>
<proteinExistence type="predicted"/>
<sequence>ITWYLSWSPCANCCRKIRNFLKKHSYVYIDIYVARLYYIDDEENRRGLRNLQSLDEVTIAVMEIE</sequence>
<comment type="cofactor">
    <cofactor evidence="1">
        <name>Zn(2+)</name>
        <dbReference type="ChEBI" id="CHEBI:29105"/>
    </cofactor>
</comment>
<feature type="non-terminal residue" evidence="5">
    <location>
        <position position="65"/>
    </location>
</feature>
<dbReference type="InterPro" id="IPR050610">
    <property type="entry name" value="APOBEC_Cyt_Deaminase"/>
</dbReference>
<organism evidence="5 6">
    <name type="scientific">Antrostomus carolinensis</name>
    <name type="common">Chuck-will's-widow</name>
    <name type="synonym">Caprimulgus carolinensis</name>
    <dbReference type="NCBI Taxonomy" id="279965"/>
    <lineage>
        <taxon>Eukaryota</taxon>
        <taxon>Metazoa</taxon>
        <taxon>Chordata</taxon>
        <taxon>Craniata</taxon>
        <taxon>Vertebrata</taxon>
        <taxon>Euteleostomi</taxon>
        <taxon>Archelosauria</taxon>
        <taxon>Archosauria</taxon>
        <taxon>Dinosauria</taxon>
        <taxon>Saurischia</taxon>
        <taxon>Theropoda</taxon>
        <taxon>Coelurosauria</taxon>
        <taxon>Aves</taxon>
        <taxon>Neognathae</taxon>
        <taxon>Neoaves</taxon>
        <taxon>Strisores</taxon>
        <taxon>Caprimulgiformes</taxon>
        <taxon>Caprimulgidae</taxon>
        <taxon>Antrostomus</taxon>
    </lineage>
</organism>
<keyword evidence="2" id="KW-0479">Metal-binding</keyword>
<keyword evidence="3" id="KW-0378">Hydrolase</keyword>
<dbReference type="AlphaFoldDB" id="A0A094K7N8"/>
<feature type="non-terminal residue" evidence="5">
    <location>
        <position position="1"/>
    </location>
</feature>
<dbReference type="GO" id="GO:0004126">
    <property type="term" value="F:cytidine deaminase activity"/>
    <property type="evidence" value="ECO:0007669"/>
    <property type="project" value="TreeGrafter"/>
</dbReference>
<protein>
    <submittedName>
        <fullName evidence="5">C-&gt;U-editing enzyme APOBEC-1</fullName>
    </submittedName>
</protein>
<evidence type="ECO:0000256" key="1">
    <source>
        <dbReference type="ARBA" id="ARBA00001947"/>
    </source>
</evidence>
<reference evidence="5 6" key="1">
    <citation type="submission" date="2014-04" db="EMBL/GenBank/DDBJ databases">
        <title>Genome evolution of avian class.</title>
        <authorList>
            <person name="Zhang G."/>
            <person name="Li C."/>
        </authorList>
    </citation>
    <scope>NUCLEOTIDE SEQUENCE [LARGE SCALE GENOMIC DNA]</scope>
    <source>
        <strain evidence="5">BGI_N321</strain>
    </source>
</reference>
<dbReference type="Proteomes" id="UP000053620">
    <property type="component" value="Unassembled WGS sequence"/>
</dbReference>
<gene>
    <name evidence="5" type="ORF">N321_09418</name>
</gene>
<dbReference type="PROSITE" id="PS51747">
    <property type="entry name" value="CYT_DCMP_DEAMINASES_2"/>
    <property type="match status" value="1"/>
</dbReference>
<evidence type="ECO:0000259" key="4">
    <source>
        <dbReference type="PROSITE" id="PS51747"/>
    </source>
</evidence>
<dbReference type="GO" id="GO:0016554">
    <property type="term" value="P:cytidine to uridine editing"/>
    <property type="evidence" value="ECO:0007669"/>
    <property type="project" value="TreeGrafter"/>
</dbReference>
<evidence type="ECO:0000313" key="5">
    <source>
        <dbReference type="EMBL" id="KFZ51270.1"/>
    </source>
</evidence>
<dbReference type="GO" id="GO:0003723">
    <property type="term" value="F:RNA binding"/>
    <property type="evidence" value="ECO:0007669"/>
    <property type="project" value="TreeGrafter"/>
</dbReference>
<dbReference type="GO" id="GO:0046872">
    <property type="term" value="F:metal ion binding"/>
    <property type="evidence" value="ECO:0007669"/>
    <property type="project" value="UniProtKB-KW"/>
</dbReference>
<keyword evidence="6" id="KW-1185">Reference proteome</keyword>
<dbReference type="GO" id="GO:0005634">
    <property type="term" value="C:nucleus"/>
    <property type="evidence" value="ECO:0007669"/>
    <property type="project" value="TreeGrafter"/>
</dbReference>
<dbReference type="PANTHER" id="PTHR13857">
    <property type="entry name" value="MRNA EDITING ENZYME"/>
    <property type="match status" value="1"/>
</dbReference>
<name>A0A094K7N8_ANTCR</name>
<dbReference type="Gene3D" id="3.40.140.10">
    <property type="entry name" value="Cytidine Deaminase, domain 2"/>
    <property type="match status" value="1"/>
</dbReference>
<evidence type="ECO:0000256" key="2">
    <source>
        <dbReference type="ARBA" id="ARBA00022723"/>
    </source>
</evidence>
<dbReference type="EMBL" id="KL338249">
    <property type="protein sequence ID" value="KFZ51270.1"/>
    <property type="molecule type" value="Genomic_DNA"/>
</dbReference>
<dbReference type="InterPro" id="IPR002125">
    <property type="entry name" value="CMP_dCMP_dom"/>
</dbReference>
<dbReference type="GO" id="GO:0005737">
    <property type="term" value="C:cytoplasm"/>
    <property type="evidence" value="ECO:0007669"/>
    <property type="project" value="TreeGrafter"/>
</dbReference>
<dbReference type="PANTHER" id="PTHR13857:SF26">
    <property type="entry name" value="C-U-EDITING ENZYME APOBEC-1"/>
    <property type="match status" value="1"/>
</dbReference>
<dbReference type="Pfam" id="PF18775">
    <property type="entry name" value="APOBEC4"/>
    <property type="match status" value="1"/>
</dbReference>
<feature type="domain" description="CMP/dCMP-type deaminase" evidence="4">
    <location>
        <begin position="1"/>
        <end position="51"/>
    </location>
</feature>
<evidence type="ECO:0000313" key="6">
    <source>
        <dbReference type="Proteomes" id="UP000053620"/>
    </source>
</evidence>